<dbReference type="Gene3D" id="3.90.550.10">
    <property type="entry name" value="Spore Coat Polysaccharide Biosynthesis Protein SpsA, Chain A"/>
    <property type="match status" value="1"/>
</dbReference>
<evidence type="ECO:0000256" key="5">
    <source>
        <dbReference type="ARBA" id="ARBA00022741"/>
    </source>
</evidence>
<dbReference type="GO" id="GO:0009298">
    <property type="term" value="P:GDP-mannose biosynthetic process"/>
    <property type="evidence" value="ECO:0007669"/>
    <property type="project" value="TreeGrafter"/>
</dbReference>
<keyword evidence="3 11" id="KW-0808">Transferase</keyword>
<dbReference type="GO" id="GO:0005525">
    <property type="term" value="F:GTP binding"/>
    <property type="evidence" value="ECO:0007669"/>
    <property type="project" value="UniProtKB-KW"/>
</dbReference>
<reference evidence="11" key="1">
    <citation type="submission" date="2021-12" db="EMBL/GenBank/DDBJ databases">
        <authorList>
            <person name="Li Y."/>
        </authorList>
    </citation>
    <scope>NUCLEOTIDE SEQUENCE</scope>
    <source>
        <strain evidence="11">DKSPLA3</strain>
    </source>
</reference>
<dbReference type="GO" id="GO:0004475">
    <property type="term" value="F:mannose-1-phosphate guanylyltransferase (GTP) activity"/>
    <property type="evidence" value="ECO:0007669"/>
    <property type="project" value="UniProtKB-EC"/>
</dbReference>
<dbReference type="InterPro" id="IPR001538">
    <property type="entry name" value="Man6P_isomerase-2_C"/>
</dbReference>
<evidence type="ECO:0000259" key="10">
    <source>
        <dbReference type="Pfam" id="PF01050"/>
    </source>
</evidence>
<feature type="domain" description="Mannose-6-phosphate isomerase type II C-terminal" evidence="10">
    <location>
        <begin position="358"/>
        <end position="471"/>
    </location>
</feature>
<dbReference type="EMBL" id="JAJOZR010000006">
    <property type="protein sequence ID" value="MCD7109677.1"/>
    <property type="molecule type" value="Genomic_DNA"/>
</dbReference>
<dbReference type="Pfam" id="PF01050">
    <property type="entry name" value="MannoseP_isomer"/>
    <property type="match status" value="1"/>
</dbReference>
<keyword evidence="5" id="KW-0547">Nucleotide-binding</keyword>
<dbReference type="Pfam" id="PF00483">
    <property type="entry name" value="NTP_transferase"/>
    <property type="match status" value="1"/>
</dbReference>
<keyword evidence="11" id="KW-0413">Isomerase</keyword>
<dbReference type="NCBIfam" id="TIGR01479">
    <property type="entry name" value="GMP_PMI"/>
    <property type="match status" value="1"/>
</dbReference>
<dbReference type="InterPro" id="IPR011051">
    <property type="entry name" value="RmlC_Cupin_sf"/>
</dbReference>
<comment type="catalytic activity">
    <reaction evidence="7">
        <text>alpha-D-mannose 1-phosphate + GTP + H(+) = GDP-alpha-D-mannose + diphosphate</text>
        <dbReference type="Rhea" id="RHEA:15229"/>
        <dbReference type="ChEBI" id="CHEBI:15378"/>
        <dbReference type="ChEBI" id="CHEBI:33019"/>
        <dbReference type="ChEBI" id="CHEBI:37565"/>
        <dbReference type="ChEBI" id="CHEBI:57527"/>
        <dbReference type="ChEBI" id="CHEBI:58409"/>
        <dbReference type="EC" id="2.7.7.13"/>
    </reaction>
</comment>
<dbReference type="RefSeq" id="WP_231814478.1">
    <property type="nucleotide sequence ID" value="NZ_JAJOZR010000006.1"/>
</dbReference>
<dbReference type="AlphaFoldDB" id="A0A9X1T0P5"/>
<dbReference type="Gene3D" id="2.60.120.10">
    <property type="entry name" value="Jelly Rolls"/>
    <property type="match status" value="1"/>
</dbReference>
<evidence type="ECO:0000259" key="9">
    <source>
        <dbReference type="Pfam" id="PF00483"/>
    </source>
</evidence>
<dbReference type="InterPro" id="IPR029044">
    <property type="entry name" value="Nucleotide-diphossugar_trans"/>
</dbReference>
<dbReference type="InterPro" id="IPR049577">
    <property type="entry name" value="GMPP_N"/>
</dbReference>
<dbReference type="GO" id="GO:0000271">
    <property type="term" value="P:polysaccharide biosynthetic process"/>
    <property type="evidence" value="ECO:0007669"/>
    <property type="project" value="InterPro"/>
</dbReference>
<dbReference type="InterPro" id="IPR005835">
    <property type="entry name" value="NTP_transferase_dom"/>
</dbReference>
<keyword evidence="12" id="KW-1185">Reference proteome</keyword>
<dbReference type="SUPFAM" id="SSF51182">
    <property type="entry name" value="RmlC-like cupins"/>
    <property type="match status" value="1"/>
</dbReference>
<comment type="caution">
    <text evidence="11">The sequence shown here is derived from an EMBL/GenBank/DDBJ whole genome shotgun (WGS) entry which is preliminary data.</text>
</comment>
<evidence type="ECO:0000313" key="12">
    <source>
        <dbReference type="Proteomes" id="UP001139089"/>
    </source>
</evidence>
<dbReference type="EC" id="2.7.7.13" evidence="2"/>
<comment type="similarity">
    <text evidence="1 8">Belongs to the mannose-6-phosphate isomerase type 2 family.</text>
</comment>
<dbReference type="PANTHER" id="PTHR46390">
    <property type="entry name" value="MANNOSE-1-PHOSPHATE GUANYLYLTRANSFERASE"/>
    <property type="match status" value="1"/>
</dbReference>
<keyword evidence="6" id="KW-0342">GTP-binding</keyword>
<name>A0A9X1T0P5_9HYPH</name>
<evidence type="ECO:0000256" key="2">
    <source>
        <dbReference type="ARBA" id="ARBA00012387"/>
    </source>
</evidence>
<dbReference type="InterPro" id="IPR006375">
    <property type="entry name" value="Man1P_GuaTrfase/Man6P_Isoase"/>
</dbReference>
<dbReference type="SUPFAM" id="SSF53448">
    <property type="entry name" value="Nucleotide-diphospho-sugar transferases"/>
    <property type="match status" value="1"/>
</dbReference>
<dbReference type="FunFam" id="3.90.550.10:FF:000046">
    <property type="entry name" value="Mannose-1-phosphate guanylyltransferase (GDP)"/>
    <property type="match status" value="1"/>
</dbReference>
<dbReference type="Proteomes" id="UP001139089">
    <property type="component" value="Unassembled WGS sequence"/>
</dbReference>
<gene>
    <name evidence="11" type="ORF">LRX75_11540</name>
</gene>
<evidence type="ECO:0000256" key="8">
    <source>
        <dbReference type="RuleBase" id="RU004190"/>
    </source>
</evidence>
<evidence type="ECO:0000256" key="1">
    <source>
        <dbReference type="ARBA" id="ARBA00006115"/>
    </source>
</evidence>
<dbReference type="InterPro" id="IPR051161">
    <property type="entry name" value="Mannose-6P_isomerase_type2"/>
</dbReference>
<dbReference type="CDD" id="cd02213">
    <property type="entry name" value="cupin_PMI_typeII_C"/>
    <property type="match status" value="1"/>
</dbReference>
<evidence type="ECO:0000256" key="6">
    <source>
        <dbReference type="ARBA" id="ARBA00023134"/>
    </source>
</evidence>
<organism evidence="11 12">
    <name type="scientific">Rhizobium quercicola</name>
    <dbReference type="NCBI Taxonomy" id="2901226"/>
    <lineage>
        <taxon>Bacteria</taxon>
        <taxon>Pseudomonadati</taxon>
        <taxon>Pseudomonadota</taxon>
        <taxon>Alphaproteobacteria</taxon>
        <taxon>Hyphomicrobiales</taxon>
        <taxon>Rhizobiaceae</taxon>
        <taxon>Rhizobium/Agrobacterium group</taxon>
        <taxon>Rhizobium</taxon>
    </lineage>
</organism>
<dbReference type="CDD" id="cd02509">
    <property type="entry name" value="GDP-M1P_Guanylyltransferase"/>
    <property type="match status" value="1"/>
</dbReference>
<evidence type="ECO:0000256" key="7">
    <source>
        <dbReference type="ARBA" id="ARBA00047343"/>
    </source>
</evidence>
<dbReference type="GO" id="GO:0016853">
    <property type="term" value="F:isomerase activity"/>
    <property type="evidence" value="ECO:0007669"/>
    <property type="project" value="UniProtKB-KW"/>
</dbReference>
<feature type="domain" description="Nucleotidyl transferase" evidence="9">
    <location>
        <begin position="8"/>
        <end position="289"/>
    </location>
</feature>
<evidence type="ECO:0000313" key="11">
    <source>
        <dbReference type="EMBL" id="MCD7109677.1"/>
    </source>
</evidence>
<dbReference type="FunFam" id="2.60.120.10:FF:000032">
    <property type="entry name" value="Mannose-1-phosphate guanylyltransferase/mannose-6-phosphate isomerase"/>
    <property type="match status" value="1"/>
</dbReference>
<accession>A0A9X1T0P5</accession>
<sequence length="478" mass="51901">MLTRKIVPVITAGGKGTRLWPLSRSTAPKQFLQFLSEHSLFQKTLQRVSDSEIYEPAVIVTNAEFRFIVAEQAQAIGAPLSSILLEPVARNTAPALAAAAFVVARDHGDEAIVQVLASDHEIEANATYTDCILLARETAATGMLVTFGITPTEPATGYGYIETGDALAGGAKTVARFVEKPNRLKAEALLATGRYLWNSGMFMLPIRLFLEDLARFAPDVHAHARAAVEGSLRDLDFERLDAASFAQAPDISVDYAVFERTAHAAVVPSSFPWSDLGSWDSVWAAGEKDVAGNVTGQKASVSDTRNSLVLSRDIHVSVHGLDDIAVIASEDAVYVGRLADSQNVSQIVKALARSEATRSLTEVHPTSYKPWGSVSSVLSGERFEVKRLSIAPGRKISLQKHFHRSEHWVVVKGTAEVTLGDETRLLNENESIYVPQGVTHRLANPGKIPLELIEVQTGSYLSDDDTVRLDDEFGRTDT</sequence>
<keyword evidence="4 11" id="KW-0548">Nucleotidyltransferase</keyword>
<dbReference type="InterPro" id="IPR014710">
    <property type="entry name" value="RmlC-like_jellyroll"/>
</dbReference>
<protein>
    <recommendedName>
        <fullName evidence="2">mannose-1-phosphate guanylyltransferase</fullName>
        <ecNumber evidence="2">2.7.7.13</ecNumber>
    </recommendedName>
</protein>
<dbReference type="PANTHER" id="PTHR46390:SF1">
    <property type="entry name" value="MANNOSE-1-PHOSPHATE GUANYLYLTRANSFERASE"/>
    <property type="match status" value="1"/>
</dbReference>
<evidence type="ECO:0000256" key="3">
    <source>
        <dbReference type="ARBA" id="ARBA00022679"/>
    </source>
</evidence>
<evidence type="ECO:0000256" key="4">
    <source>
        <dbReference type="ARBA" id="ARBA00022695"/>
    </source>
</evidence>
<proteinExistence type="inferred from homology"/>